<dbReference type="NCBIfam" id="TIGR00813">
    <property type="entry name" value="sss"/>
    <property type="match status" value="1"/>
</dbReference>
<dbReference type="AlphaFoldDB" id="A0A545TAL4"/>
<comment type="similarity">
    <text evidence="2 6">Belongs to the sodium:solute symporter (SSF) (TC 2.A.21) family.</text>
</comment>
<feature type="transmembrane region" description="Helical" evidence="7">
    <location>
        <begin position="12"/>
        <end position="31"/>
    </location>
</feature>
<gene>
    <name evidence="8" type="ORF">FKG94_16795</name>
</gene>
<feature type="transmembrane region" description="Helical" evidence="7">
    <location>
        <begin position="231"/>
        <end position="250"/>
    </location>
</feature>
<reference evidence="8 9" key="1">
    <citation type="submission" date="2019-06" db="EMBL/GenBank/DDBJ databases">
        <title>Whole genome sequence for Cellvibrionaceae sp. R142.</title>
        <authorList>
            <person name="Wang G."/>
        </authorList>
    </citation>
    <scope>NUCLEOTIDE SEQUENCE [LARGE SCALE GENOMIC DNA]</scope>
    <source>
        <strain evidence="8 9">R142</strain>
    </source>
</reference>
<comment type="caution">
    <text evidence="8">The sequence shown here is derived from an EMBL/GenBank/DDBJ whole genome shotgun (WGS) entry which is preliminary data.</text>
</comment>
<feature type="transmembrane region" description="Helical" evidence="7">
    <location>
        <begin position="270"/>
        <end position="294"/>
    </location>
</feature>
<feature type="transmembrane region" description="Helical" evidence="7">
    <location>
        <begin position="154"/>
        <end position="173"/>
    </location>
</feature>
<organism evidence="8 9">
    <name type="scientific">Exilibacterium tricleocarpae</name>
    <dbReference type="NCBI Taxonomy" id="2591008"/>
    <lineage>
        <taxon>Bacteria</taxon>
        <taxon>Pseudomonadati</taxon>
        <taxon>Pseudomonadota</taxon>
        <taxon>Gammaproteobacteria</taxon>
        <taxon>Cellvibrionales</taxon>
        <taxon>Cellvibrionaceae</taxon>
        <taxon>Exilibacterium</taxon>
    </lineage>
</organism>
<dbReference type="PANTHER" id="PTHR11819:SF195">
    <property type="entry name" value="SODIUM_GLUCOSE COTRANSPORTER 4"/>
    <property type="match status" value="1"/>
</dbReference>
<keyword evidence="9" id="KW-1185">Reference proteome</keyword>
<evidence type="ECO:0000256" key="6">
    <source>
        <dbReference type="RuleBase" id="RU362091"/>
    </source>
</evidence>
<feature type="transmembrane region" description="Helical" evidence="7">
    <location>
        <begin position="502"/>
        <end position="520"/>
    </location>
</feature>
<feature type="transmembrane region" description="Helical" evidence="7">
    <location>
        <begin position="121"/>
        <end position="142"/>
    </location>
</feature>
<proteinExistence type="inferred from homology"/>
<keyword evidence="5 7" id="KW-0472">Membrane</keyword>
<dbReference type="GO" id="GO:0005412">
    <property type="term" value="F:D-glucose:sodium symporter activity"/>
    <property type="evidence" value="ECO:0007669"/>
    <property type="project" value="TreeGrafter"/>
</dbReference>
<dbReference type="Gene3D" id="1.20.1730.10">
    <property type="entry name" value="Sodium/glucose cotransporter"/>
    <property type="match status" value="1"/>
</dbReference>
<dbReference type="Proteomes" id="UP000319732">
    <property type="component" value="Unassembled WGS sequence"/>
</dbReference>
<feature type="transmembrane region" description="Helical" evidence="7">
    <location>
        <begin position="448"/>
        <end position="469"/>
    </location>
</feature>
<dbReference type="PROSITE" id="PS50283">
    <property type="entry name" value="NA_SOLUT_SYMP_3"/>
    <property type="match status" value="1"/>
</dbReference>
<name>A0A545TAL4_9GAMM</name>
<feature type="transmembrane region" description="Helical" evidence="7">
    <location>
        <begin position="423"/>
        <end position="442"/>
    </location>
</feature>
<dbReference type="Pfam" id="PF00474">
    <property type="entry name" value="SSF"/>
    <property type="match status" value="1"/>
</dbReference>
<protein>
    <submittedName>
        <fullName evidence="8">Sodium/solute symporter</fullName>
    </submittedName>
</protein>
<dbReference type="GO" id="GO:0005886">
    <property type="term" value="C:plasma membrane"/>
    <property type="evidence" value="ECO:0007669"/>
    <property type="project" value="TreeGrafter"/>
</dbReference>
<dbReference type="CDD" id="cd10329">
    <property type="entry name" value="SLC5sbd_SGLT1-like"/>
    <property type="match status" value="1"/>
</dbReference>
<feature type="transmembrane region" description="Helical" evidence="7">
    <location>
        <begin position="43"/>
        <end position="70"/>
    </location>
</feature>
<accession>A0A545TAL4</accession>
<comment type="subcellular location">
    <subcellularLocation>
        <location evidence="1">Membrane</location>
        <topology evidence="1">Multi-pass membrane protein</topology>
    </subcellularLocation>
</comment>
<dbReference type="OrthoDB" id="9814523at2"/>
<feature type="transmembrane region" description="Helical" evidence="7">
    <location>
        <begin position="314"/>
        <end position="335"/>
    </location>
</feature>
<dbReference type="InterPro" id="IPR038377">
    <property type="entry name" value="Na/Glc_symporter_sf"/>
</dbReference>
<dbReference type="PANTHER" id="PTHR11819">
    <property type="entry name" value="SOLUTE CARRIER FAMILY 5"/>
    <property type="match status" value="1"/>
</dbReference>
<evidence type="ECO:0000256" key="7">
    <source>
        <dbReference type="SAM" id="Phobius"/>
    </source>
</evidence>
<evidence type="ECO:0000256" key="1">
    <source>
        <dbReference type="ARBA" id="ARBA00004141"/>
    </source>
</evidence>
<feature type="transmembrane region" description="Helical" evidence="7">
    <location>
        <begin position="185"/>
        <end position="202"/>
    </location>
</feature>
<evidence type="ECO:0000256" key="5">
    <source>
        <dbReference type="ARBA" id="ARBA00023136"/>
    </source>
</evidence>
<dbReference type="RefSeq" id="WP_142905483.1">
    <property type="nucleotide sequence ID" value="NZ_ML660096.1"/>
</dbReference>
<feature type="transmembrane region" description="Helical" evidence="7">
    <location>
        <begin position="82"/>
        <end position="100"/>
    </location>
</feature>
<evidence type="ECO:0000256" key="2">
    <source>
        <dbReference type="ARBA" id="ARBA00006434"/>
    </source>
</evidence>
<feature type="transmembrane region" description="Helical" evidence="7">
    <location>
        <begin position="394"/>
        <end position="416"/>
    </location>
</feature>
<sequence>MAANISSVDLWIIGAYFLVVLAIGIGVGLKTRTDDDLFLGGRSLTWAFIGFSLFASNISSTTLIGLSGSAYSTGIAVSNYEWMAGVPLILMAAVFVPLYLKARITTVPEFLELRFDRRSRTVFSLITIFISIVVDTAGGLYAGAIVLKVFFPELVLWQTTLALAVFAGFYTAVGGLKAVVYTDTLQAVILIVGCSILTYLLFREMGFSWAVLQASVPPGHLSVIKPLDDPTLPWLGTLIGVPVLGFWYWVTNQYIVQRVLAAKNVSHARWGVMLGGFMKIIPLFIMVLPGAMAISVLPGIAARDMVFPTLVIELLPVGAVGIVLAGLISAIMSSVDSTLNSASTLIVVDFLKPRLGNATPKQIAGYGRIATFALMAVAAVWAPMIGNFGGLWNYLQQVFAIVVPPIAAIFLFGVFYPKGNGTGALVTLLLGTALGMVVFILARLEIWTIHFSINVGLMFAVSCVIFVIASRWGGRATAEQLQGLVYHPALLQPATPEAYRDYRYLAAGLLVAMFGVLVIFW</sequence>
<dbReference type="InterPro" id="IPR001734">
    <property type="entry name" value="Na/solute_symporter"/>
</dbReference>
<dbReference type="EMBL" id="VHSG01000017">
    <property type="protein sequence ID" value="TQV74260.1"/>
    <property type="molecule type" value="Genomic_DNA"/>
</dbReference>
<feature type="transmembrane region" description="Helical" evidence="7">
    <location>
        <begin position="363"/>
        <end position="382"/>
    </location>
</feature>
<evidence type="ECO:0000313" key="8">
    <source>
        <dbReference type="EMBL" id="TQV74260.1"/>
    </source>
</evidence>
<evidence type="ECO:0000313" key="9">
    <source>
        <dbReference type="Proteomes" id="UP000319732"/>
    </source>
</evidence>
<keyword evidence="3 7" id="KW-0812">Transmembrane</keyword>
<keyword evidence="4 7" id="KW-1133">Transmembrane helix</keyword>
<evidence type="ECO:0000256" key="4">
    <source>
        <dbReference type="ARBA" id="ARBA00022989"/>
    </source>
</evidence>
<evidence type="ECO:0000256" key="3">
    <source>
        <dbReference type="ARBA" id="ARBA00022692"/>
    </source>
</evidence>